<sequence>MMATGHEQVVEAIAAMDPAAARAAALVRASRVEVLGSAPAWER</sequence>
<accession>A0ABR9MHG5</accession>
<protein>
    <submittedName>
        <fullName evidence="1">DNA-binding FadR family transcriptional regulator</fullName>
    </submittedName>
</protein>
<gene>
    <name evidence="1" type="ORF">H4W80_010231</name>
</gene>
<evidence type="ECO:0000313" key="2">
    <source>
        <dbReference type="Proteomes" id="UP000633509"/>
    </source>
</evidence>
<organism evidence="1 2">
    <name type="scientific">Nonomuraea angiospora</name>
    <dbReference type="NCBI Taxonomy" id="46172"/>
    <lineage>
        <taxon>Bacteria</taxon>
        <taxon>Bacillati</taxon>
        <taxon>Actinomycetota</taxon>
        <taxon>Actinomycetes</taxon>
        <taxon>Streptosporangiales</taxon>
        <taxon>Streptosporangiaceae</taxon>
        <taxon>Nonomuraea</taxon>
    </lineage>
</organism>
<proteinExistence type="predicted"/>
<evidence type="ECO:0000313" key="1">
    <source>
        <dbReference type="EMBL" id="MBE1591973.1"/>
    </source>
</evidence>
<reference evidence="1 2" key="1">
    <citation type="submission" date="2020-10" db="EMBL/GenBank/DDBJ databases">
        <title>Sequencing the genomes of 1000 actinobacteria strains.</title>
        <authorList>
            <person name="Klenk H.-P."/>
        </authorList>
    </citation>
    <scope>NUCLEOTIDE SEQUENCE [LARGE SCALE GENOMIC DNA]</scope>
    <source>
        <strain evidence="1 2">DSM 43173</strain>
    </source>
</reference>
<name>A0ABR9MHG5_9ACTN</name>
<keyword evidence="1" id="KW-0238">DNA-binding</keyword>
<comment type="caution">
    <text evidence="1">The sequence shown here is derived from an EMBL/GenBank/DDBJ whole genome shotgun (WGS) entry which is preliminary data.</text>
</comment>
<dbReference type="RefSeq" id="WP_264086032.1">
    <property type="nucleotide sequence ID" value="NZ_JADBEK010000001.1"/>
</dbReference>
<keyword evidence="2" id="KW-1185">Reference proteome</keyword>
<dbReference type="Proteomes" id="UP000633509">
    <property type="component" value="Unassembled WGS sequence"/>
</dbReference>
<dbReference type="EMBL" id="JADBEK010000001">
    <property type="protein sequence ID" value="MBE1591973.1"/>
    <property type="molecule type" value="Genomic_DNA"/>
</dbReference>
<dbReference type="GO" id="GO:0003677">
    <property type="term" value="F:DNA binding"/>
    <property type="evidence" value="ECO:0007669"/>
    <property type="project" value="UniProtKB-KW"/>
</dbReference>